<comment type="caution">
    <text evidence="11">The sequence shown here is derived from an EMBL/GenBank/DDBJ whole genome shotgun (WGS) entry which is preliminary data.</text>
</comment>
<evidence type="ECO:0000259" key="10">
    <source>
        <dbReference type="SMART" id="SM00532"/>
    </source>
</evidence>
<feature type="region of interest" description="Disordered" evidence="8">
    <location>
        <begin position="809"/>
        <end position="833"/>
    </location>
</feature>
<dbReference type="PANTHER" id="PTHR47810">
    <property type="entry name" value="DNA LIGASE"/>
    <property type="match status" value="1"/>
</dbReference>
<dbReference type="Pfam" id="PF05159">
    <property type="entry name" value="Capsule_synth"/>
    <property type="match status" value="1"/>
</dbReference>
<dbReference type="Pfam" id="PF01653">
    <property type="entry name" value="DNA_ligase_aden"/>
    <property type="match status" value="1"/>
</dbReference>
<keyword evidence="1 7" id="KW-0436">Ligase</keyword>
<dbReference type="Pfam" id="PF03120">
    <property type="entry name" value="OB_DNA_ligase"/>
    <property type="match status" value="1"/>
</dbReference>
<dbReference type="SMART" id="SM00532">
    <property type="entry name" value="LIGANc"/>
    <property type="match status" value="1"/>
</dbReference>
<dbReference type="InterPro" id="IPR013840">
    <property type="entry name" value="DNAligase_N"/>
</dbReference>
<dbReference type="InterPro" id="IPR004150">
    <property type="entry name" value="NAD_DNA_ligase_OB"/>
</dbReference>
<gene>
    <name evidence="7" type="primary">ligB</name>
    <name evidence="11" type="ORF">CUR86_11120</name>
</gene>
<dbReference type="RefSeq" id="WP_280337977.1">
    <property type="nucleotide sequence ID" value="NZ_PGFS01000001.1"/>
</dbReference>
<keyword evidence="2 7" id="KW-0235">DNA replication</keyword>
<comment type="similarity">
    <text evidence="7">Belongs to the NAD-dependent DNA ligase family. LigB subfamily.</text>
</comment>
<dbReference type="EC" id="6.5.1.2" evidence="7"/>
<dbReference type="Pfam" id="PF14520">
    <property type="entry name" value="HHH_5"/>
    <property type="match status" value="1"/>
</dbReference>
<feature type="region of interest" description="Disordered" evidence="8">
    <location>
        <begin position="847"/>
        <end position="882"/>
    </location>
</feature>
<dbReference type="InterPro" id="IPR007833">
    <property type="entry name" value="Capsule_polysaccharide_synth"/>
</dbReference>
<evidence type="ECO:0000256" key="8">
    <source>
        <dbReference type="SAM" id="MobiDB-lite"/>
    </source>
</evidence>
<dbReference type="SUPFAM" id="SSF50249">
    <property type="entry name" value="Nucleic acid-binding proteins"/>
    <property type="match status" value="1"/>
</dbReference>
<dbReference type="InterPro" id="IPR012340">
    <property type="entry name" value="NA-bd_OB-fold"/>
</dbReference>
<comment type="catalytic activity">
    <reaction evidence="6 7">
        <text>NAD(+) + (deoxyribonucleotide)n-3'-hydroxyl + 5'-phospho-(deoxyribonucleotide)m = (deoxyribonucleotide)n+m + AMP + beta-nicotinamide D-nucleotide.</text>
        <dbReference type="EC" id="6.5.1.2"/>
    </reaction>
</comment>
<dbReference type="Gene3D" id="1.10.150.20">
    <property type="entry name" value="5' to 3' exonuclease, C-terminal subdomain"/>
    <property type="match status" value="1"/>
</dbReference>
<evidence type="ECO:0000256" key="3">
    <source>
        <dbReference type="ARBA" id="ARBA00022763"/>
    </source>
</evidence>
<sequence length="882" mass="97372">MKARAIRCVILAWLCLAGASHSHGADAGVACPPGTDQASRQQSYGALTRQLRAWDEAYYQHGERLVDDGVYDEAKRRWRRWRRCLQPDAPTATQSTPVSARDELEHPFAQTGLDKLPDRRAVGEWLSRQPDRPLWIQPKIDGVAVTLVYRNGRLQRAISRGDGSMGQDWTAAVRRIESVPATLATDEPVTLQGELYLRLTDHVQARDGGASARSRVAGLLNRHQLTASEAREIGFFAWAWPDGPRAGEERLQRLTQLGFPDTASYTQPIDRLSQVARWRDHWYHAALPFASDGVVVKRPERPPGATWRAEPPSWSIAWKYPAEKTLAVVEAIDVSVGRTGRLTPVARLEPVLLDDREVGSVSLGSLSQWEALDVRPGDEVEIALAGATIPRVERVVIPAKPRAELTLPDETRYDALSCLTPSAGCREQFLARLAWLGGKQGLDMAGVGPATWSALMDAGLIDGLLSWRSLDIGQLQSLPGVGEARAQQWIEAFRAAEARSRKRWLVALGMPPVPKAVRQSALAAPCRYCAPAPPPPGRHSRASARSGANNWSASSTTPPSTNCSPPCPSVAPRRPRAARLTSLIPQDDLNHRQNHQNASWQAGRAALQSSRAYPCPTARLGAIIRLVDPVGRRPPGDGPRSITTPGSNHGWHACVAALLADDAYRHRGIETMFPARRAFLFLQGPRSPFFSQLGERLTDDGHKVVKVNFTLGDQAAWQGAHVETFRDPWPMLAAFVTDLWQRHGITDQVAFDDSRPAHREVVRAARRRGIRSHILAPGYFQPHWITLEREGIDGHSLLPRDPDWYHMIGPTLPRQLPRDRSKRHSPRPRSGNWATAWRISPRRFCSGMPAVRPGPRREPATARRSPDSSVCSVVAPTACSAP</sequence>
<dbReference type="InterPro" id="IPR033136">
    <property type="entry name" value="DNA_ligase_CS"/>
</dbReference>
<keyword evidence="4 7" id="KW-0520">NAD</keyword>
<keyword evidence="3 7" id="KW-0227">DNA damage</keyword>
<dbReference type="InterPro" id="IPR013839">
    <property type="entry name" value="DNAligase_adenylation"/>
</dbReference>
<organism evidence="11 12">
    <name type="scientific">Salinicola acroporae</name>
    <dbReference type="NCBI Taxonomy" id="1541440"/>
    <lineage>
        <taxon>Bacteria</taxon>
        <taxon>Pseudomonadati</taxon>
        <taxon>Pseudomonadota</taxon>
        <taxon>Gammaproteobacteria</taxon>
        <taxon>Oceanospirillales</taxon>
        <taxon>Halomonadaceae</taxon>
        <taxon>Salinicola</taxon>
    </lineage>
</organism>
<dbReference type="InterPro" id="IPR010994">
    <property type="entry name" value="RuvA_2-like"/>
</dbReference>
<dbReference type="SUPFAM" id="SSF56091">
    <property type="entry name" value="DNA ligase/mRNA capping enzyme, catalytic domain"/>
    <property type="match status" value="1"/>
</dbReference>
<protein>
    <recommendedName>
        <fullName evidence="7">DNA ligase B</fullName>
        <ecNumber evidence="7">6.5.1.2</ecNumber>
    </recommendedName>
    <alternativeName>
        <fullName evidence="7">Polydeoxyribonucleotide synthase [NAD(+)] B</fullName>
    </alternativeName>
</protein>
<feature type="signal peptide" evidence="9">
    <location>
        <begin position="1"/>
        <end position="24"/>
    </location>
</feature>
<accession>A0ABT6I5G8</accession>
<evidence type="ECO:0000256" key="5">
    <source>
        <dbReference type="ARBA" id="ARBA00023204"/>
    </source>
</evidence>
<dbReference type="SUPFAM" id="SSF47781">
    <property type="entry name" value="RuvA domain 2-like"/>
    <property type="match status" value="1"/>
</dbReference>
<comment type="function">
    <text evidence="7">Catalyzes the formation of phosphodiester linkages between 5'-phosphoryl and 3'-hydroxyl groups in double-stranded DNA using NAD as a coenzyme and as the energy source for the reaction.</text>
</comment>
<dbReference type="Gene3D" id="2.40.50.140">
    <property type="entry name" value="Nucleic acid-binding proteins"/>
    <property type="match status" value="1"/>
</dbReference>
<dbReference type="InterPro" id="IPR020923">
    <property type="entry name" value="DNA_ligase_B"/>
</dbReference>
<dbReference type="Gene3D" id="1.10.287.610">
    <property type="entry name" value="Helix hairpin bin"/>
    <property type="match status" value="1"/>
</dbReference>
<evidence type="ECO:0000313" key="12">
    <source>
        <dbReference type="Proteomes" id="UP001162135"/>
    </source>
</evidence>
<evidence type="ECO:0000256" key="4">
    <source>
        <dbReference type="ARBA" id="ARBA00023027"/>
    </source>
</evidence>
<dbReference type="Gene3D" id="3.30.470.30">
    <property type="entry name" value="DNA ligase/mRNA capping enzyme"/>
    <property type="match status" value="1"/>
</dbReference>
<dbReference type="Proteomes" id="UP001162135">
    <property type="component" value="Unassembled WGS sequence"/>
</dbReference>
<evidence type="ECO:0000256" key="6">
    <source>
        <dbReference type="ARBA" id="ARBA00034005"/>
    </source>
</evidence>
<dbReference type="HAMAP" id="MF_01587">
    <property type="entry name" value="DNA_ligase_B"/>
    <property type="match status" value="1"/>
</dbReference>
<reference evidence="11" key="1">
    <citation type="journal article" date="2015" name="Antonie Van Leeuwenhoek">
        <title>Comparative 16S rRNA signatures and multilocus sequence analysis for the genus Salinicola and description of Salinicola acroporae sp. nov., isolated from coral Acropora digitifera.</title>
        <authorList>
            <person name="Lepcha R.T."/>
            <person name="Poddar A."/>
            <person name="Schumann P."/>
            <person name="Das S.K."/>
        </authorList>
    </citation>
    <scope>NUCLEOTIDE SEQUENCE</scope>
    <source>
        <strain evidence="11">S4-41</strain>
    </source>
</reference>
<evidence type="ECO:0000313" key="11">
    <source>
        <dbReference type="EMBL" id="MDH4572949.1"/>
    </source>
</evidence>
<dbReference type="PANTHER" id="PTHR47810:SF1">
    <property type="entry name" value="DNA LIGASE B"/>
    <property type="match status" value="1"/>
</dbReference>
<dbReference type="NCBIfam" id="NF005987">
    <property type="entry name" value="PRK08097.1"/>
    <property type="match status" value="1"/>
</dbReference>
<feature type="region of interest" description="Disordered" evidence="8">
    <location>
        <begin position="533"/>
        <end position="575"/>
    </location>
</feature>
<proteinExistence type="inferred from homology"/>
<evidence type="ECO:0000256" key="7">
    <source>
        <dbReference type="HAMAP-Rule" id="MF_01587"/>
    </source>
</evidence>
<keyword evidence="9" id="KW-0732">Signal</keyword>
<feature type="chain" id="PRO_5046902233" description="DNA ligase B" evidence="9">
    <location>
        <begin position="25"/>
        <end position="882"/>
    </location>
</feature>
<evidence type="ECO:0000256" key="1">
    <source>
        <dbReference type="ARBA" id="ARBA00022598"/>
    </source>
</evidence>
<dbReference type="GO" id="GO:0016874">
    <property type="term" value="F:ligase activity"/>
    <property type="evidence" value="ECO:0007669"/>
    <property type="project" value="UniProtKB-KW"/>
</dbReference>
<feature type="compositionally biased region" description="Basic and acidic residues" evidence="8">
    <location>
        <begin position="855"/>
        <end position="866"/>
    </location>
</feature>
<dbReference type="EMBL" id="PGFS01000001">
    <property type="protein sequence ID" value="MDH4572949.1"/>
    <property type="molecule type" value="Genomic_DNA"/>
</dbReference>
<feature type="domain" description="NAD-dependent DNA ligase N-terminal" evidence="10">
    <location>
        <begin position="39"/>
        <end position="441"/>
    </location>
</feature>
<evidence type="ECO:0000256" key="2">
    <source>
        <dbReference type="ARBA" id="ARBA00022705"/>
    </source>
</evidence>
<reference evidence="11" key="2">
    <citation type="submission" date="2017-11" db="EMBL/GenBank/DDBJ databases">
        <authorList>
            <person name="Das S.K."/>
        </authorList>
    </citation>
    <scope>NUCLEOTIDE SEQUENCE</scope>
    <source>
        <strain evidence="11">S4-41</strain>
    </source>
</reference>
<feature type="compositionally biased region" description="Low complexity" evidence="8">
    <location>
        <begin position="543"/>
        <end position="564"/>
    </location>
</feature>
<dbReference type="InterPro" id="IPR050326">
    <property type="entry name" value="NAD_dep_DNA_ligaseB"/>
</dbReference>
<keyword evidence="5 7" id="KW-0234">DNA repair</keyword>
<name>A0ABT6I5G8_9GAMM</name>
<keyword evidence="12" id="KW-1185">Reference proteome</keyword>
<feature type="region of interest" description="Disordered" evidence="8">
    <location>
        <begin position="584"/>
        <end position="603"/>
    </location>
</feature>
<feature type="active site" description="N6-AMP-lysine intermediate" evidence="7">
    <location>
        <position position="139"/>
    </location>
</feature>
<evidence type="ECO:0000256" key="9">
    <source>
        <dbReference type="SAM" id="SignalP"/>
    </source>
</evidence>
<dbReference type="PROSITE" id="PS01056">
    <property type="entry name" value="DNA_LIGASE_N2"/>
    <property type="match status" value="1"/>
</dbReference>